<dbReference type="Pfam" id="PF00296">
    <property type="entry name" value="Bac_luciferase"/>
    <property type="match status" value="1"/>
</dbReference>
<keyword evidence="4" id="KW-0503">Monooxygenase</keyword>
<dbReference type="InterPro" id="IPR050172">
    <property type="entry name" value="SsuD_RutA_monooxygenase"/>
</dbReference>
<dbReference type="InterPro" id="IPR036661">
    <property type="entry name" value="Luciferase-like_sf"/>
</dbReference>
<protein>
    <submittedName>
        <fullName evidence="6">Hydride transferase 1</fullName>
    </submittedName>
</protein>
<name>A0A6J4IZZ9_9ACTN</name>
<sequence length="272" mass="30140">MRYGFIVPGGGVHDRVAMAVEAEAAGWDGIFLWEGVYHLDAWACLAAMAVKTERIRLGTMLTPLPRRLPWEVAAQAATVDQLSNGRVILAVGLGVIEPEHLGDVNQERDRKIRAEQLDEALAVLDGLWSGEAFDFDGKHFKLHCPPGPKPVQQPRIPVWVVGRWPAPKSMRRAARWDGLVPEVPKPDGDGFAAVQADDVRGMLAFVTEHRDEATAAHPYDVVVDGQTRGDDPEATAQRLRDLYEAGCTWWLEADWSGTEESVWSRLRQGPPR</sequence>
<keyword evidence="3" id="KW-0560">Oxidoreductase</keyword>
<dbReference type="InterPro" id="IPR011251">
    <property type="entry name" value="Luciferase-like_dom"/>
</dbReference>
<dbReference type="GO" id="GO:0016740">
    <property type="term" value="F:transferase activity"/>
    <property type="evidence" value="ECO:0007669"/>
    <property type="project" value="UniProtKB-KW"/>
</dbReference>
<dbReference type="GO" id="GO:0008726">
    <property type="term" value="F:alkanesulfonate monooxygenase activity"/>
    <property type="evidence" value="ECO:0007669"/>
    <property type="project" value="TreeGrafter"/>
</dbReference>
<evidence type="ECO:0000256" key="2">
    <source>
        <dbReference type="ARBA" id="ARBA00022643"/>
    </source>
</evidence>
<proteinExistence type="predicted"/>
<dbReference type="EMBL" id="CADCTF010000142">
    <property type="protein sequence ID" value="CAA9264040.1"/>
    <property type="molecule type" value="Genomic_DNA"/>
</dbReference>
<evidence type="ECO:0000259" key="5">
    <source>
        <dbReference type="Pfam" id="PF00296"/>
    </source>
</evidence>
<evidence type="ECO:0000256" key="1">
    <source>
        <dbReference type="ARBA" id="ARBA00022630"/>
    </source>
</evidence>
<reference evidence="6" key="1">
    <citation type="submission" date="2020-02" db="EMBL/GenBank/DDBJ databases">
        <authorList>
            <person name="Meier V. D."/>
        </authorList>
    </citation>
    <scope>NUCLEOTIDE SEQUENCE</scope>
    <source>
        <strain evidence="6">AVDCRST_MAG50</strain>
    </source>
</reference>
<keyword evidence="1" id="KW-0285">Flavoprotein</keyword>
<dbReference type="Gene3D" id="3.20.20.30">
    <property type="entry name" value="Luciferase-like domain"/>
    <property type="match status" value="1"/>
</dbReference>
<accession>A0A6J4IZZ9</accession>
<dbReference type="PANTHER" id="PTHR42847">
    <property type="entry name" value="ALKANESULFONATE MONOOXYGENASE"/>
    <property type="match status" value="1"/>
</dbReference>
<evidence type="ECO:0000313" key="6">
    <source>
        <dbReference type="EMBL" id="CAA9264040.1"/>
    </source>
</evidence>
<dbReference type="AlphaFoldDB" id="A0A6J4IZZ9"/>
<organism evidence="6">
    <name type="scientific">uncultured Acidimicrobiales bacterium</name>
    <dbReference type="NCBI Taxonomy" id="310071"/>
    <lineage>
        <taxon>Bacteria</taxon>
        <taxon>Bacillati</taxon>
        <taxon>Actinomycetota</taxon>
        <taxon>Acidimicrobiia</taxon>
        <taxon>Acidimicrobiales</taxon>
        <taxon>environmental samples</taxon>
    </lineage>
</organism>
<gene>
    <name evidence="6" type="ORF">AVDCRST_MAG50-3052</name>
</gene>
<keyword evidence="6" id="KW-0808">Transferase</keyword>
<dbReference type="SUPFAM" id="SSF51679">
    <property type="entry name" value="Bacterial luciferase-like"/>
    <property type="match status" value="1"/>
</dbReference>
<evidence type="ECO:0000256" key="4">
    <source>
        <dbReference type="ARBA" id="ARBA00023033"/>
    </source>
</evidence>
<keyword evidence="2" id="KW-0288">FMN</keyword>
<feature type="domain" description="Luciferase-like" evidence="5">
    <location>
        <begin position="11"/>
        <end position="210"/>
    </location>
</feature>
<evidence type="ECO:0000256" key="3">
    <source>
        <dbReference type="ARBA" id="ARBA00023002"/>
    </source>
</evidence>
<dbReference type="PANTHER" id="PTHR42847:SF4">
    <property type="entry name" value="ALKANESULFONATE MONOOXYGENASE-RELATED"/>
    <property type="match status" value="1"/>
</dbReference>
<dbReference type="GO" id="GO:0046306">
    <property type="term" value="P:alkanesulfonate catabolic process"/>
    <property type="evidence" value="ECO:0007669"/>
    <property type="project" value="TreeGrafter"/>
</dbReference>